<dbReference type="PROSITE" id="PS50293">
    <property type="entry name" value="TPR_REGION"/>
    <property type="match status" value="1"/>
</dbReference>
<dbReference type="EMBL" id="BARS01007094">
    <property type="protein sequence ID" value="GAF78197.1"/>
    <property type="molecule type" value="Genomic_DNA"/>
</dbReference>
<proteinExistence type="predicted"/>
<dbReference type="PANTHER" id="PTHR44943:SF8">
    <property type="entry name" value="TPR REPEAT-CONTAINING PROTEIN MJ0263"/>
    <property type="match status" value="1"/>
</dbReference>
<comment type="caution">
    <text evidence="3">The sequence shown here is derived from an EMBL/GenBank/DDBJ whole genome shotgun (WGS) entry which is preliminary data.</text>
</comment>
<dbReference type="Pfam" id="PF13432">
    <property type="entry name" value="TPR_16"/>
    <property type="match status" value="1"/>
</dbReference>
<evidence type="ECO:0000313" key="3">
    <source>
        <dbReference type="EMBL" id="GAF78197.1"/>
    </source>
</evidence>
<evidence type="ECO:0000256" key="1">
    <source>
        <dbReference type="ARBA" id="ARBA00022737"/>
    </source>
</evidence>
<feature type="non-terminal residue" evidence="3">
    <location>
        <position position="1"/>
    </location>
</feature>
<protein>
    <recommendedName>
        <fullName evidence="4">Tetratricopeptide repeat protein</fullName>
    </recommendedName>
</protein>
<dbReference type="InterPro" id="IPR011990">
    <property type="entry name" value="TPR-like_helical_dom_sf"/>
</dbReference>
<dbReference type="SUPFAM" id="SSF48452">
    <property type="entry name" value="TPR-like"/>
    <property type="match status" value="2"/>
</dbReference>
<keyword evidence="1" id="KW-0677">Repeat</keyword>
<dbReference type="AlphaFoldDB" id="X0SQN7"/>
<gene>
    <name evidence="3" type="ORF">S01H1_13726</name>
</gene>
<dbReference type="Gene3D" id="1.25.40.10">
    <property type="entry name" value="Tetratricopeptide repeat domain"/>
    <property type="match status" value="2"/>
</dbReference>
<dbReference type="Pfam" id="PF13414">
    <property type="entry name" value="TPR_11"/>
    <property type="match status" value="1"/>
</dbReference>
<organism evidence="3">
    <name type="scientific">marine sediment metagenome</name>
    <dbReference type="NCBI Taxonomy" id="412755"/>
    <lineage>
        <taxon>unclassified sequences</taxon>
        <taxon>metagenomes</taxon>
        <taxon>ecological metagenomes</taxon>
    </lineage>
</organism>
<evidence type="ECO:0008006" key="4">
    <source>
        <dbReference type="Google" id="ProtNLM"/>
    </source>
</evidence>
<accession>X0SQN7</accession>
<dbReference type="InterPro" id="IPR051685">
    <property type="entry name" value="Ycf3/AcsC/BcsC/TPR_MFPF"/>
</dbReference>
<dbReference type="Pfam" id="PF13181">
    <property type="entry name" value="TPR_8"/>
    <property type="match status" value="1"/>
</dbReference>
<dbReference type="InterPro" id="IPR019734">
    <property type="entry name" value="TPR_rpt"/>
</dbReference>
<evidence type="ECO:0000256" key="2">
    <source>
        <dbReference type="ARBA" id="ARBA00022803"/>
    </source>
</evidence>
<sequence>NQIAYRYVEMGDFEKAIEYFKMYASVSPGDANPIDSMAELYFRMGRIEEAIAKYKEALEIKPDFYTASWSIGYIHALKENYREATIWFDKYIDLAPSPGTKAEGFVWRGFHHYLLGSFDRSLSDLRLATDLSEKAGNKYWKGYAEWVKGWIHFDREEYELTRKCFKNWYDYLIKNNPASKPFFTALRNLDIAFVDLSQGRNESAMSRLAEVKSALPKVSHGFKDWVFFHYSLLSAEALLAEGSFEKAIEVCEEAPAFVTPPGMHIMMFLRLNLPSLKDVLARAYLKKGDIDKAIAEYERLITFDPKSQELFLVHPKYHYRLARLYEQKGLKGKAIEQYEKFLDLWKNADPGFPEVDDAKKRLADLKT</sequence>
<keyword evidence="2" id="KW-0802">TPR repeat</keyword>
<dbReference type="PANTHER" id="PTHR44943">
    <property type="entry name" value="CELLULOSE SYNTHASE OPERON PROTEIN C"/>
    <property type="match status" value="1"/>
</dbReference>
<name>X0SQN7_9ZZZZ</name>
<dbReference type="SMART" id="SM00028">
    <property type="entry name" value="TPR"/>
    <property type="match status" value="5"/>
</dbReference>
<reference evidence="3" key="1">
    <citation type="journal article" date="2014" name="Front. Microbiol.">
        <title>High frequency of phylogenetically diverse reductive dehalogenase-homologous genes in deep subseafloor sedimentary metagenomes.</title>
        <authorList>
            <person name="Kawai M."/>
            <person name="Futagami T."/>
            <person name="Toyoda A."/>
            <person name="Takaki Y."/>
            <person name="Nishi S."/>
            <person name="Hori S."/>
            <person name="Arai W."/>
            <person name="Tsubouchi T."/>
            <person name="Morono Y."/>
            <person name="Uchiyama I."/>
            <person name="Ito T."/>
            <person name="Fujiyama A."/>
            <person name="Inagaki F."/>
            <person name="Takami H."/>
        </authorList>
    </citation>
    <scope>NUCLEOTIDE SEQUENCE</scope>
    <source>
        <strain evidence="3">Expedition CK06-06</strain>
    </source>
</reference>
<dbReference type="PROSITE" id="PS50005">
    <property type="entry name" value="TPR"/>
    <property type="match status" value="2"/>
</dbReference>